<dbReference type="EMBL" id="DVGB01000035">
    <property type="protein sequence ID" value="HIR01197.1"/>
    <property type="molecule type" value="Genomic_DNA"/>
</dbReference>
<gene>
    <name evidence="2" type="ORF">IAA69_02905</name>
</gene>
<sequence>MSILSQEVIDLINGPTTGVLGTAAPDGTPNAVPVGAKAVVDEKTVMVSDQFFGKTRTNIDANPKATLSIWTDGLGVQVKGTVSYETDTERAKEWIEKVNANFAAKGRDLKSRGICFIAIEAVYSTTPGDHAGELLFGQADA</sequence>
<reference evidence="2" key="2">
    <citation type="journal article" date="2021" name="PeerJ">
        <title>Extensive microbial diversity within the chicken gut microbiome revealed by metagenomics and culture.</title>
        <authorList>
            <person name="Gilroy R."/>
            <person name="Ravi A."/>
            <person name="Getino M."/>
            <person name="Pursley I."/>
            <person name="Horton D.L."/>
            <person name="Alikhan N.F."/>
            <person name="Baker D."/>
            <person name="Gharbi K."/>
            <person name="Hall N."/>
            <person name="Watson M."/>
            <person name="Adriaenssens E.M."/>
            <person name="Foster-Nyarko E."/>
            <person name="Jarju S."/>
            <person name="Secka A."/>
            <person name="Antonio M."/>
            <person name="Oren A."/>
            <person name="Chaudhuri R.R."/>
            <person name="La Ragione R."/>
            <person name="Hildebrand F."/>
            <person name="Pallen M.J."/>
        </authorList>
    </citation>
    <scope>NUCLEOTIDE SEQUENCE</scope>
    <source>
        <strain evidence="2">ChiGjej1B1-2707</strain>
    </source>
</reference>
<feature type="domain" description="Pyridoxamine 5'-phosphate oxidase N-terminal" evidence="1">
    <location>
        <begin position="5"/>
        <end position="124"/>
    </location>
</feature>
<dbReference type="AlphaFoldDB" id="A0A9D0ZZI7"/>
<proteinExistence type="predicted"/>
<comment type="caution">
    <text evidence="2">The sequence shown here is derived from an EMBL/GenBank/DDBJ whole genome shotgun (WGS) entry which is preliminary data.</text>
</comment>
<dbReference type="InterPro" id="IPR012349">
    <property type="entry name" value="Split_barrel_FMN-bd"/>
</dbReference>
<evidence type="ECO:0000259" key="1">
    <source>
        <dbReference type="Pfam" id="PF01243"/>
    </source>
</evidence>
<dbReference type="Gene3D" id="2.30.110.10">
    <property type="entry name" value="Electron Transport, Fmn-binding Protein, Chain A"/>
    <property type="match status" value="1"/>
</dbReference>
<dbReference type="InterPro" id="IPR011576">
    <property type="entry name" value="Pyridox_Oxase_N"/>
</dbReference>
<reference evidence="2" key="1">
    <citation type="submission" date="2020-10" db="EMBL/GenBank/DDBJ databases">
        <authorList>
            <person name="Gilroy R."/>
        </authorList>
    </citation>
    <scope>NUCLEOTIDE SEQUENCE</scope>
    <source>
        <strain evidence="2">ChiGjej1B1-2707</strain>
    </source>
</reference>
<dbReference type="Proteomes" id="UP000824261">
    <property type="component" value="Unassembled WGS sequence"/>
</dbReference>
<evidence type="ECO:0000313" key="2">
    <source>
        <dbReference type="EMBL" id="HIR01197.1"/>
    </source>
</evidence>
<dbReference type="Pfam" id="PF01243">
    <property type="entry name" value="PNPOx_N"/>
    <property type="match status" value="1"/>
</dbReference>
<protein>
    <submittedName>
        <fullName evidence="2">Pyridoxamine 5'-phosphate oxidase family protein</fullName>
    </submittedName>
</protein>
<dbReference type="PANTHER" id="PTHR40660:SF1">
    <property type="entry name" value="5'-PHOSPHATE OXIDASE PUTATIVE DOMAIN-CONTAINING PROTEIN-RELATED"/>
    <property type="match status" value="1"/>
</dbReference>
<dbReference type="PANTHER" id="PTHR40660">
    <property type="entry name" value="5'-PHOSPHATE OXIDASE PUTATIVE DOMAIN-CONTAINING PROTEIN-RELATED"/>
    <property type="match status" value="1"/>
</dbReference>
<organism evidence="2 3">
    <name type="scientific">Candidatus Aveggerthella stercoripullorum</name>
    <dbReference type="NCBI Taxonomy" id="2840688"/>
    <lineage>
        <taxon>Bacteria</taxon>
        <taxon>Bacillati</taxon>
        <taxon>Actinomycetota</taxon>
        <taxon>Coriobacteriia</taxon>
        <taxon>Eggerthellales</taxon>
        <taxon>Eggerthellaceae</taxon>
        <taxon>Eggerthellaceae incertae sedis</taxon>
        <taxon>Candidatus Aveggerthella</taxon>
    </lineage>
</organism>
<evidence type="ECO:0000313" key="3">
    <source>
        <dbReference type="Proteomes" id="UP000824261"/>
    </source>
</evidence>
<dbReference type="SUPFAM" id="SSF50475">
    <property type="entry name" value="FMN-binding split barrel"/>
    <property type="match status" value="1"/>
</dbReference>
<accession>A0A9D0ZZI7</accession>
<name>A0A9D0ZZI7_9ACTN</name>